<evidence type="ECO:0000313" key="2">
    <source>
        <dbReference type="EMBL" id="CAD8918731.1"/>
    </source>
</evidence>
<proteinExistence type="predicted"/>
<protein>
    <recommendedName>
        <fullName evidence="3">Secreted protein</fullName>
    </recommendedName>
</protein>
<dbReference type="AlphaFoldDB" id="A0A7S1G9B7"/>
<evidence type="ECO:0000256" key="1">
    <source>
        <dbReference type="SAM" id="SignalP"/>
    </source>
</evidence>
<evidence type="ECO:0008006" key="3">
    <source>
        <dbReference type="Google" id="ProtNLM"/>
    </source>
</evidence>
<keyword evidence="1" id="KW-0732">Signal</keyword>
<reference evidence="2" key="1">
    <citation type="submission" date="2021-01" db="EMBL/GenBank/DDBJ databases">
        <authorList>
            <person name="Corre E."/>
            <person name="Pelletier E."/>
            <person name="Niang G."/>
            <person name="Scheremetjew M."/>
            <person name="Finn R."/>
            <person name="Kale V."/>
            <person name="Holt S."/>
            <person name="Cochrane G."/>
            <person name="Meng A."/>
            <person name="Brown T."/>
            <person name="Cohen L."/>
        </authorList>
    </citation>
    <scope>NUCLEOTIDE SEQUENCE</scope>
    <source>
        <strain evidence="2">Ms1</strain>
    </source>
</reference>
<sequence length="104" mass="11229">MTMRRTLALGAVAALVVIAVVSADPGPEEPVDPFANGCADEEIPDTFLYVASRDAYYSQRAVRGRAPDMHIDGTNYWKVGNQAQRPNILPTADCPAVEPEVTPE</sequence>
<feature type="chain" id="PRO_5031328824" description="Secreted protein" evidence="1">
    <location>
        <begin position="24"/>
        <end position="104"/>
    </location>
</feature>
<name>A0A7S1G9B7_9STRA</name>
<dbReference type="EMBL" id="HBFS01017809">
    <property type="protein sequence ID" value="CAD8918731.1"/>
    <property type="molecule type" value="Transcribed_RNA"/>
</dbReference>
<accession>A0A7S1G9B7</accession>
<feature type="signal peptide" evidence="1">
    <location>
        <begin position="1"/>
        <end position="23"/>
    </location>
</feature>
<organism evidence="2">
    <name type="scientific">Bicosoecida sp. CB-2014</name>
    <dbReference type="NCBI Taxonomy" id="1486930"/>
    <lineage>
        <taxon>Eukaryota</taxon>
        <taxon>Sar</taxon>
        <taxon>Stramenopiles</taxon>
        <taxon>Bigyra</taxon>
        <taxon>Opalozoa</taxon>
        <taxon>Bicosoecida</taxon>
    </lineage>
</organism>
<gene>
    <name evidence="2" type="ORF">BSP0115_LOCUS11993</name>
</gene>